<keyword evidence="9" id="KW-0175">Coiled coil</keyword>
<organism evidence="10 11">
    <name type="scientific">Acrobeloides nanus</name>
    <dbReference type="NCBI Taxonomy" id="290746"/>
    <lineage>
        <taxon>Eukaryota</taxon>
        <taxon>Metazoa</taxon>
        <taxon>Ecdysozoa</taxon>
        <taxon>Nematoda</taxon>
        <taxon>Chromadorea</taxon>
        <taxon>Rhabditida</taxon>
        <taxon>Tylenchina</taxon>
        <taxon>Cephalobomorpha</taxon>
        <taxon>Cephaloboidea</taxon>
        <taxon>Cephalobidae</taxon>
        <taxon>Acrobeloides</taxon>
    </lineage>
</organism>
<dbReference type="Proteomes" id="UP000887540">
    <property type="component" value="Unplaced"/>
</dbReference>
<dbReference type="Pfam" id="PF01496">
    <property type="entry name" value="V_ATPase_I"/>
    <property type="match status" value="1"/>
</dbReference>
<dbReference type="AlphaFoldDB" id="A0A914CUR7"/>
<keyword evidence="5" id="KW-1133">Transmembrane helix</keyword>
<comment type="function">
    <text evidence="8">Essential component of the vacuolar proton pump (V-ATPase), a multimeric enzyme that catalyzes the translocation of protons across the membranes. Required for assembly and activity of the V-ATPase.</text>
</comment>
<dbReference type="PANTHER" id="PTHR11629">
    <property type="entry name" value="VACUOLAR PROTON ATPASES"/>
    <property type="match status" value="1"/>
</dbReference>
<keyword evidence="6 8" id="KW-0406">Ion transport</keyword>
<keyword evidence="8" id="KW-0375">Hydrogen ion transport</keyword>
<dbReference type="GO" id="GO:0051117">
    <property type="term" value="F:ATPase binding"/>
    <property type="evidence" value="ECO:0007669"/>
    <property type="project" value="TreeGrafter"/>
</dbReference>
<protein>
    <recommendedName>
        <fullName evidence="8">V-type proton ATPase subunit a</fullName>
    </recommendedName>
</protein>
<evidence type="ECO:0000256" key="1">
    <source>
        <dbReference type="ARBA" id="ARBA00004141"/>
    </source>
</evidence>
<keyword evidence="3 8" id="KW-0813">Transport</keyword>
<dbReference type="InterPro" id="IPR002490">
    <property type="entry name" value="V-ATPase_116kDa_su"/>
</dbReference>
<evidence type="ECO:0000256" key="5">
    <source>
        <dbReference type="ARBA" id="ARBA00022989"/>
    </source>
</evidence>
<evidence type="ECO:0000313" key="11">
    <source>
        <dbReference type="WBParaSite" id="ACRNAN_scaffold14885.g11847.t1"/>
    </source>
</evidence>
<dbReference type="PANTHER" id="PTHR11629:SF63">
    <property type="entry name" value="V-TYPE PROTON ATPASE SUBUNIT A"/>
    <property type="match status" value="1"/>
</dbReference>
<evidence type="ECO:0000256" key="7">
    <source>
        <dbReference type="ARBA" id="ARBA00023136"/>
    </source>
</evidence>
<name>A0A914CUR7_9BILA</name>
<dbReference type="WBParaSite" id="ACRNAN_scaffold14885.g11847.t1">
    <property type="protein sequence ID" value="ACRNAN_scaffold14885.g11847.t1"/>
    <property type="gene ID" value="ACRNAN_scaffold14885.g11847"/>
</dbReference>
<dbReference type="GO" id="GO:0046961">
    <property type="term" value="F:proton-transporting ATPase activity, rotational mechanism"/>
    <property type="evidence" value="ECO:0007669"/>
    <property type="project" value="InterPro"/>
</dbReference>
<evidence type="ECO:0000256" key="4">
    <source>
        <dbReference type="ARBA" id="ARBA00022692"/>
    </source>
</evidence>
<accession>A0A914CUR7</accession>
<proteinExistence type="inferred from homology"/>
<dbReference type="GO" id="GO:0005886">
    <property type="term" value="C:plasma membrane"/>
    <property type="evidence" value="ECO:0007669"/>
    <property type="project" value="TreeGrafter"/>
</dbReference>
<feature type="coiled-coil region" evidence="9">
    <location>
        <begin position="51"/>
        <end position="128"/>
    </location>
</feature>
<evidence type="ECO:0000256" key="3">
    <source>
        <dbReference type="ARBA" id="ARBA00022448"/>
    </source>
</evidence>
<keyword evidence="7" id="KW-0472">Membrane</keyword>
<comment type="subcellular location">
    <subcellularLocation>
        <location evidence="1">Membrane</location>
        <topology evidence="1">Multi-pass membrane protein</topology>
    </subcellularLocation>
</comment>
<evidence type="ECO:0000256" key="8">
    <source>
        <dbReference type="RuleBase" id="RU361189"/>
    </source>
</evidence>
<keyword evidence="4" id="KW-0812">Transmembrane</keyword>
<reference evidence="11" key="1">
    <citation type="submission" date="2022-11" db="UniProtKB">
        <authorList>
            <consortium name="WormBaseParasite"/>
        </authorList>
    </citation>
    <scope>IDENTIFICATION</scope>
</reference>
<keyword evidence="10" id="KW-1185">Reference proteome</keyword>
<evidence type="ECO:0000256" key="6">
    <source>
        <dbReference type="ARBA" id="ARBA00023065"/>
    </source>
</evidence>
<evidence type="ECO:0000313" key="10">
    <source>
        <dbReference type="Proteomes" id="UP000887540"/>
    </source>
</evidence>
<sequence length="249" mass="29194">MGAIYRSEEMCLAQIFLQNEAAYSCVAELGELGLVQFCDLNQNVSAFQRKYVNEVRRCDEMERKLRFLEKEIRKESILMMDSYEDHGAPQPREMFDLEETFEKLENELSEANRNEEMLSRNFNELIELKHVLRTTQQFFEENELEYQVSYSRTIDTAVIQHVGSNLISESDGQPKPRLNFVNGVIKRERLLVFERVLWRACYGKVFLRQAEISESIAEAATESRENKSVFIIFFQGDQLKTRVKKICEG</sequence>
<evidence type="ECO:0000256" key="2">
    <source>
        <dbReference type="ARBA" id="ARBA00009904"/>
    </source>
</evidence>
<dbReference type="GO" id="GO:0016471">
    <property type="term" value="C:vacuolar proton-transporting V-type ATPase complex"/>
    <property type="evidence" value="ECO:0007669"/>
    <property type="project" value="TreeGrafter"/>
</dbReference>
<dbReference type="GO" id="GO:0033179">
    <property type="term" value="C:proton-transporting V-type ATPase, V0 domain"/>
    <property type="evidence" value="ECO:0007669"/>
    <property type="project" value="InterPro"/>
</dbReference>
<dbReference type="GO" id="GO:0007035">
    <property type="term" value="P:vacuolar acidification"/>
    <property type="evidence" value="ECO:0007669"/>
    <property type="project" value="TreeGrafter"/>
</dbReference>
<comment type="similarity">
    <text evidence="2 8">Belongs to the V-ATPase 116 kDa subunit family.</text>
</comment>
<evidence type="ECO:0000256" key="9">
    <source>
        <dbReference type="SAM" id="Coils"/>
    </source>
</evidence>